<dbReference type="AlphaFoldDB" id="A0A084ZKP4"/>
<evidence type="ECO:0000256" key="2">
    <source>
        <dbReference type="ARBA" id="ARBA00023125"/>
    </source>
</evidence>
<dbReference type="RefSeq" id="WP_038163019.1">
    <property type="nucleotide sequence ID" value="NZ_JMTB01000128.1"/>
</dbReference>
<keyword evidence="6" id="KW-1185">Reference proteome</keyword>
<dbReference type="InterPro" id="IPR036388">
    <property type="entry name" value="WH-like_DNA-bd_sf"/>
</dbReference>
<comment type="caution">
    <text evidence="5">The sequence shown here is derived from an EMBL/GenBank/DDBJ whole genome shotgun (WGS) entry which is preliminary data.</text>
</comment>
<proteinExistence type="predicted"/>
<dbReference type="SMART" id="SM00421">
    <property type="entry name" value="HTH_LUXR"/>
    <property type="match status" value="1"/>
</dbReference>
<dbReference type="GO" id="GO:0003677">
    <property type="term" value="F:DNA binding"/>
    <property type="evidence" value="ECO:0007669"/>
    <property type="project" value="UniProtKB-KW"/>
</dbReference>
<dbReference type="Gene3D" id="3.40.50.2300">
    <property type="match status" value="1"/>
</dbReference>
<dbReference type="InterPro" id="IPR000792">
    <property type="entry name" value="Tscrpt_reg_LuxR_C"/>
</dbReference>
<dbReference type="InterPro" id="IPR016032">
    <property type="entry name" value="Sig_transdc_resp-reg_C-effctor"/>
</dbReference>
<dbReference type="EMBL" id="JMTB01000128">
    <property type="protein sequence ID" value="KFB98038.1"/>
    <property type="molecule type" value="Genomic_DNA"/>
</dbReference>
<evidence type="ECO:0000313" key="5">
    <source>
        <dbReference type="EMBL" id="KFB98038.1"/>
    </source>
</evidence>
<dbReference type="CDD" id="cd06170">
    <property type="entry name" value="LuxR_C_like"/>
    <property type="match status" value="1"/>
</dbReference>
<dbReference type="OrthoDB" id="6496320at2"/>
<dbReference type="SUPFAM" id="SSF46894">
    <property type="entry name" value="C-terminal effector domain of the bipartite response regulators"/>
    <property type="match status" value="1"/>
</dbReference>
<dbReference type="GO" id="GO:0006355">
    <property type="term" value="P:regulation of DNA-templated transcription"/>
    <property type="evidence" value="ECO:0007669"/>
    <property type="project" value="InterPro"/>
</dbReference>
<keyword evidence="2" id="KW-0238">DNA-binding</keyword>
<feature type="domain" description="HTH luxR-type" evidence="4">
    <location>
        <begin position="141"/>
        <end position="203"/>
    </location>
</feature>
<evidence type="ECO:0000256" key="1">
    <source>
        <dbReference type="ARBA" id="ARBA00023015"/>
    </source>
</evidence>
<reference evidence="6" key="1">
    <citation type="submission" date="2014-05" db="EMBL/GenBank/DDBJ databases">
        <title>ATOL: Assembling a taxonomically balanced genome-scale reconstruction of the evolutionary history of the Enterobacteriaceae.</title>
        <authorList>
            <person name="Plunkett G. III"/>
            <person name="Neeno-Eckwall E.C."/>
            <person name="Glasner J.D."/>
            <person name="Perna N.T."/>
        </authorList>
    </citation>
    <scope>NUCLEOTIDE SEQUENCE [LARGE SCALE GENOMIC DNA]</scope>
    <source>
        <strain evidence="6">ATCC 49490</strain>
    </source>
</reference>
<sequence length="203" mass="23126">MKALYLGEKNLGSLGIISIIEASYQMASVTLKSIENFLEEGTEPQQYSIAIIDGKTLHTCPAYQLKQISQLLNCPVLFLVEEEQPWQKYLEQIDHVHGVIKRESDIDFFINTINIIRNGGYCYSWDVHSIMNNGSAMLNDEYYASAGLTRREIEILKMCLDGATNKAISIRLSRSEKTISAHKSNILRKLGVKRFSDLFFHCR</sequence>
<name>A0A084ZKP4_9ENTR</name>
<accession>A0A084ZKP4</accession>
<organism evidence="5 6">
    <name type="scientific">Trabulsiella guamensis ATCC 49490</name>
    <dbReference type="NCBI Taxonomy" id="1005994"/>
    <lineage>
        <taxon>Bacteria</taxon>
        <taxon>Pseudomonadati</taxon>
        <taxon>Pseudomonadota</taxon>
        <taxon>Gammaproteobacteria</taxon>
        <taxon>Enterobacterales</taxon>
        <taxon>Enterobacteriaceae</taxon>
        <taxon>Trabulsiella</taxon>
    </lineage>
</organism>
<dbReference type="Proteomes" id="UP000028630">
    <property type="component" value="Unassembled WGS sequence"/>
</dbReference>
<protein>
    <recommendedName>
        <fullName evidence="4">HTH luxR-type domain-containing protein</fullName>
    </recommendedName>
</protein>
<dbReference type="Gene3D" id="1.10.10.10">
    <property type="entry name" value="Winged helix-like DNA-binding domain superfamily/Winged helix DNA-binding domain"/>
    <property type="match status" value="1"/>
</dbReference>
<keyword evidence="3" id="KW-0804">Transcription</keyword>
<evidence type="ECO:0000313" key="6">
    <source>
        <dbReference type="Proteomes" id="UP000028630"/>
    </source>
</evidence>
<dbReference type="PANTHER" id="PTHR44688:SF16">
    <property type="entry name" value="DNA-BINDING TRANSCRIPTIONAL ACTIVATOR DEVR_DOSR"/>
    <property type="match status" value="1"/>
</dbReference>
<dbReference type="PROSITE" id="PS50043">
    <property type="entry name" value="HTH_LUXR_2"/>
    <property type="match status" value="1"/>
</dbReference>
<dbReference type="eggNOG" id="COG2197">
    <property type="taxonomic scope" value="Bacteria"/>
</dbReference>
<dbReference type="Pfam" id="PF00196">
    <property type="entry name" value="GerE"/>
    <property type="match status" value="1"/>
</dbReference>
<dbReference type="PROSITE" id="PS00622">
    <property type="entry name" value="HTH_LUXR_1"/>
    <property type="match status" value="1"/>
</dbReference>
<gene>
    <name evidence="5" type="ORF">GTGU_04566</name>
</gene>
<keyword evidence="1" id="KW-0805">Transcription regulation</keyword>
<dbReference type="PANTHER" id="PTHR44688">
    <property type="entry name" value="DNA-BINDING TRANSCRIPTIONAL ACTIVATOR DEVR_DOSR"/>
    <property type="match status" value="1"/>
</dbReference>
<dbReference type="PRINTS" id="PR00038">
    <property type="entry name" value="HTHLUXR"/>
</dbReference>
<evidence type="ECO:0000259" key="4">
    <source>
        <dbReference type="PROSITE" id="PS50043"/>
    </source>
</evidence>
<evidence type="ECO:0000256" key="3">
    <source>
        <dbReference type="ARBA" id="ARBA00023163"/>
    </source>
</evidence>